<dbReference type="Proteomes" id="UP000245829">
    <property type="component" value="Unassembled WGS sequence"/>
</dbReference>
<dbReference type="RefSeq" id="WP_109876722.1">
    <property type="nucleotide sequence ID" value="NZ_AP026695.1"/>
</dbReference>
<reference evidence="1 2" key="1">
    <citation type="submission" date="2018-05" db="EMBL/GenBank/DDBJ databases">
        <title>genome sequencing of Nitrosopumilus sp. NM25.</title>
        <authorList>
            <person name="Mori K."/>
            <person name="Nakagawa T."/>
        </authorList>
    </citation>
    <scope>NUCLEOTIDE SEQUENCE [LARGE SCALE GENOMIC DNA]</scope>
    <source>
        <strain evidence="1 2">NM25</strain>
    </source>
</reference>
<organism evidence="1 2">
    <name type="scientific">Nitrosopumilus zosterae</name>
    <dbReference type="NCBI Taxonomy" id="718286"/>
    <lineage>
        <taxon>Archaea</taxon>
        <taxon>Nitrososphaerota</taxon>
        <taxon>Nitrososphaeria</taxon>
        <taxon>Nitrosopumilales</taxon>
        <taxon>Nitrosopumilaceae</taxon>
        <taxon>Nitrosopumilus</taxon>
    </lineage>
</organism>
<sequence>MKTRFLTLIVGLVIASSISFVVLWNALEECDEQCELEKRRIEAGRPNIGVLELPKKQEPVEDITVMRPNSMEFFYYPNPEDTENRDVFQKFILIRLPEALGGTVDDVSAFRAYSALSVGVHCQIKYWPDDGRQRMEDPCWGSMYRPTDGAMMYPYPVMNDSPLGLPYLDLSIDENGSLYVEPPVWTMQENGVIGVGRIMSMQEIRQGSQILIDSYKKTNPNHPMIPVDFAGLVLAEIHPDHNNVNARYTDFASSSYQNISFEVRNVSAQDQKSFLNVAKPNSEFWQINDTIIRIGGSAMDKNSSLPESFRDYNVEFILDGFTFVITGPDLNSIKTSIVSNYFPENNYDDLFLVSSTVMENEN</sequence>
<keyword evidence="2" id="KW-1185">Reference proteome</keyword>
<dbReference type="InterPro" id="IPR036922">
    <property type="entry name" value="Rieske_2Fe-2S_sf"/>
</dbReference>
<evidence type="ECO:0000313" key="2">
    <source>
        <dbReference type="Proteomes" id="UP000245829"/>
    </source>
</evidence>
<dbReference type="EMBL" id="BGKI01000004">
    <property type="protein sequence ID" value="GBH34093.1"/>
    <property type="molecule type" value="Genomic_DNA"/>
</dbReference>
<dbReference type="Gene3D" id="2.102.10.10">
    <property type="entry name" value="Rieske [2Fe-2S] iron-sulphur domain"/>
    <property type="match status" value="1"/>
</dbReference>
<comment type="caution">
    <text evidence="1">The sequence shown here is derived from an EMBL/GenBank/DDBJ whole genome shotgun (WGS) entry which is preliminary data.</text>
</comment>
<dbReference type="AlphaFoldDB" id="A0A2S2KR08"/>
<dbReference type="OrthoDB" id="3294at2157"/>
<name>A0A2S2KR08_9ARCH</name>
<gene>
    <name evidence="1" type="ORF">NZNM25_08840</name>
</gene>
<dbReference type="GO" id="GO:0051537">
    <property type="term" value="F:2 iron, 2 sulfur cluster binding"/>
    <property type="evidence" value="ECO:0007669"/>
    <property type="project" value="InterPro"/>
</dbReference>
<protein>
    <submittedName>
        <fullName evidence="1">Uncharacterized protein</fullName>
    </submittedName>
</protein>
<accession>A0A2S2KR08</accession>
<dbReference type="GeneID" id="76208786"/>
<proteinExistence type="predicted"/>
<evidence type="ECO:0000313" key="1">
    <source>
        <dbReference type="EMBL" id="GBH34093.1"/>
    </source>
</evidence>